<dbReference type="InterPro" id="IPR012340">
    <property type="entry name" value="NA-bd_OB-fold"/>
</dbReference>
<reference evidence="5" key="1">
    <citation type="submission" date="2022-12" db="EMBL/GenBank/DDBJ databases">
        <title>New Phytohabitans aurantiacus sp. RD004123 nov., an actinomycete isolated from soil.</title>
        <authorList>
            <person name="Triningsih D.W."/>
            <person name="Harunari E."/>
            <person name="Igarashi Y."/>
        </authorList>
    </citation>
    <scope>NUCLEOTIDE SEQUENCE</scope>
    <source>
        <strain evidence="5">RD004123</strain>
    </source>
</reference>
<evidence type="ECO:0000256" key="1">
    <source>
        <dbReference type="ARBA" id="ARBA00022555"/>
    </source>
</evidence>
<dbReference type="Gene3D" id="2.40.50.140">
    <property type="entry name" value="Nucleic acid-binding proteins"/>
    <property type="match status" value="1"/>
</dbReference>
<evidence type="ECO:0000313" key="6">
    <source>
        <dbReference type="Proteomes" id="UP001144280"/>
    </source>
</evidence>
<gene>
    <name evidence="5" type="primary">csaA</name>
    <name evidence="5" type="ORF">Pa4123_80990</name>
</gene>
<proteinExistence type="predicted"/>
<dbReference type="Proteomes" id="UP001144280">
    <property type="component" value="Unassembled WGS sequence"/>
</dbReference>
<protein>
    <submittedName>
        <fullName evidence="5">tRNA-binding protein</fullName>
    </submittedName>
</protein>
<dbReference type="PANTHER" id="PTHR11586:SF37">
    <property type="entry name" value="TRNA-BINDING DOMAIN-CONTAINING PROTEIN"/>
    <property type="match status" value="1"/>
</dbReference>
<dbReference type="PANTHER" id="PTHR11586">
    <property type="entry name" value="TRNA-AMINOACYLATION COFACTOR ARC1 FAMILY MEMBER"/>
    <property type="match status" value="1"/>
</dbReference>
<comment type="caution">
    <text evidence="5">The sequence shown here is derived from an EMBL/GenBank/DDBJ whole genome shotgun (WGS) entry which is preliminary data.</text>
</comment>
<dbReference type="InterPro" id="IPR051270">
    <property type="entry name" value="Tyrosine-tRNA_ligase_regulator"/>
</dbReference>
<evidence type="ECO:0000256" key="2">
    <source>
        <dbReference type="ARBA" id="ARBA00022884"/>
    </source>
</evidence>
<dbReference type="NCBIfam" id="NF007494">
    <property type="entry name" value="PRK10089.1-3"/>
    <property type="match status" value="1"/>
</dbReference>
<dbReference type="InterPro" id="IPR002547">
    <property type="entry name" value="tRNA-bd_dom"/>
</dbReference>
<dbReference type="NCBIfam" id="NF007495">
    <property type="entry name" value="PRK10089.1-4"/>
    <property type="match status" value="1"/>
</dbReference>
<sequence length="111" mass="12246">MFIDYEDFAKVDMRAGRIVKVEEFPRARTPSYKVLVDFGPEIGERWSSMQAALAYRPEELLDTLVVGVVNLPEKNIAGFKSQALILGVPAEDGSLSLLRPSRGAQLGSSVY</sequence>
<evidence type="ECO:0000313" key="5">
    <source>
        <dbReference type="EMBL" id="GLI02821.1"/>
    </source>
</evidence>
<organism evidence="5 6">
    <name type="scientific">Phytohabitans aurantiacus</name>
    <dbReference type="NCBI Taxonomy" id="3016789"/>
    <lineage>
        <taxon>Bacteria</taxon>
        <taxon>Bacillati</taxon>
        <taxon>Actinomycetota</taxon>
        <taxon>Actinomycetes</taxon>
        <taxon>Micromonosporales</taxon>
        <taxon>Micromonosporaceae</taxon>
    </lineage>
</organism>
<dbReference type="RefSeq" id="WP_281904558.1">
    <property type="nucleotide sequence ID" value="NZ_BSDI01000070.1"/>
</dbReference>
<feature type="domain" description="TRNA-binding" evidence="4">
    <location>
        <begin position="7"/>
        <end position="111"/>
    </location>
</feature>
<keyword evidence="2 3" id="KW-0694">RNA-binding</keyword>
<name>A0ABQ5R7S4_9ACTN</name>
<dbReference type="CDD" id="cd02798">
    <property type="entry name" value="tRNA_bind_CsaA"/>
    <property type="match status" value="1"/>
</dbReference>
<dbReference type="EMBL" id="BSDI01000070">
    <property type="protein sequence ID" value="GLI02821.1"/>
    <property type="molecule type" value="Genomic_DNA"/>
</dbReference>
<accession>A0ABQ5R7S4</accession>
<evidence type="ECO:0000256" key="3">
    <source>
        <dbReference type="PROSITE-ProRule" id="PRU00209"/>
    </source>
</evidence>
<evidence type="ECO:0000259" key="4">
    <source>
        <dbReference type="PROSITE" id="PS50886"/>
    </source>
</evidence>
<keyword evidence="1 3" id="KW-0820">tRNA-binding</keyword>
<dbReference type="SUPFAM" id="SSF50249">
    <property type="entry name" value="Nucleic acid-binding proteins"/>
    <property type="match status" value="1"/>
</dbReference>
<keyword evidence="6" id="KW-1185">Reference proteome</keyword>
<dbReference type="PROSITE" id="PS50886">
    <property type="entry name" value="TRBD"/>
    <property type="match status" value="1"/>
</dbReference>
<dbReference type="Pfam" id="PF01588">
    <property type="entry name" value="tRNA_bind"/>
    <property type="match status" value="1"/>
</dbReference>